<evidence type="ECO:0000259" key="6">
    <source>
        <dbReference type="PROSITE" id="PS50089"/>
    </source>
</evidence>
<dbReference type="InterPro" id="IPR001841">
    <property type="entry name" value="Znf_RING"/>
</dbReference>
<dbReference type="PROSITE" id="PS00518">
    <property type="entry name" value="ZF_RING_1"/>
    <property type="match status" value="1"/>
</dbReference>
<dbReference type="SUPFAM" id="SSF57850">
    <property type="entry name" value="RING/U-box"/>
    <property type="match status" value="1"/>
</dbReference>
<dbReference type="PROSITE" id="PS50089">
    <property type="entry name" value="ZF_RING_2"/>
    <property type="match status" value="1"/>
</dbReference>
<evidence type="ECO:0000256" key="1">
    <source>
        <dbReference type="ARBA" id="ARBA00022723"/>
    </source>
</evidence>
<dbReference type="InterPro" id="IPR027370">
    <property type="entry name" value="Znf-RING_euk"/>
</dbReference>
<protein>
    <recommendedName>
        <fullName evidence="6">RING-type domain-containing protein</fullName>
    </recommendedName>
</protein>
<evidence type="ECO:0000256" key="5">
    <source>
        <dbReference type="SAM" id="MobiDB-lite"/>
    </source>
</evidence>
<keyword evidence="8" id="KW-1185">Reference proteome</keyword>
<feature type="domain" description="RING-type" evidence="6">
    <location>
        <begin position="26"/>
        <end position="66"/>
    </location>
</feature>
<evidence type="ECO:0000313" key="8">
    <source>
        <dbReference type="Proteomes" id="UP000472267"/>
    </source>
</evidence>
<dbReference type="Gene3D" id="3.30.40.10">
    <property type="entry name" value="Zinc/RING finger domain, C3HC4 (zinc finger)"/>
    <property type="match status" value="1"/>
</dbReference>
<evidence type="ECO:0000256" key="4">
    <source>
        <dbReference type="PROSITE-ProRule" id="PRU00175"/>
    </source>
</evidence>
<reference evidence="7" key="2">
    <citation type="submission" date="2025-08" db="UniProtKB">
        <authorList>
            <consortium name="Ensembl"/>
        </authorList>
    </citation>
    <scope>IDENTIFICATION</scope>
</reference>
<reference evidence="7" key="3">
    <citation type="submission" date="2025-09" db="UniProtKB">
        <authorList>
            <consortium name="Ensembl"/>
        </authorList>
    </citation>
    <scope>IDENTIFICATION</scope>
</reference>
<evidence type="ECO:0000256" key="2">
    <source>
        <dbReference type="ARBA" id="ARBA00022771"/>
    </source>
</evidence>
<dbReference type="PANTHER" id="PTHR25465:SF49">
    <property type="entry name" value="BLOODTHIRSTY-RELATED GENE FAMILY, MEMBER 1-RELATED"/>
    <property type="match status" value="1"/>
</dbReference>
<dbReference type="PANTHER" id="PTHR25465">
    <property type="entry name" value="B-BOX DOMAIN CONTAINING"/>
    <property type="match status" value="1"/>
</dbReference>
<organism evidence="7 8">
    <name type="scientific">Salarias fasciatus</name>
    <name type="common">Jewelled blenny</name>
    <name type="synonym">Blennius fasciatus</name>
    <dbReference type="NCBI Taxonomy" id="181472"/>
    <lineage>
        <taxon>Eukaryota</taxon>
        <taxon>Metazoa</taxon>
        <taxon>Chordata</taxon>
        <taxon>Craniata</taxon>
        <taxon>Vertebrata</taxon>
        <taxon>Euteleostomi</taxon>
        <taxon>Actinopterygii</taxon>
        <taxon>Neopterygii</taxon>
        <taxon>Teleostei</taxon>
        <taxon>Neoteleostei</taxon>
        <taxon>Acanthomorphata</taxon>
        <taxon>Ovalentaria</taxon>
        <taxon>Blenniimorphae</taxon>
        <taxon>Blenniiformes</taxon>
        <taxon>Blennioidei</taxon>
        <taxon>Blenniidae</taxon>
        <taxon>Salariinae</taxon>
        <taxon>Salarias</taxon>
    </lineage>
</organism>
<sequence length="125" mass="13997">PTGFHPFTVCIVDLHADEPSTKQVHCSICLDVFTNPVSIPCGHNFCQNCILGYWKTSPLYQCPMCKKSFYKRPDISVNTVLREIGPAAPLKKSNSSRRKSPSCRGDTQSWSSSPRRKTTSPSSRY</sequence>
<proteinExistence type="predicted"/>
<dbReference type="InterPro" id="IPR051051">
    <property type="entry name" value="E3_ubiq-ligase_TRIM/RNF"/>
</dbReference>
<accession>A0A672GY24</accession>
<dbReference type="Proteomes" id="UP000472267">
    <property type="component" value="Chromosome 3"/>
</dbReference>
<reference evidence="7" key="1">
    <citation type="submission" date="2019-06" db="EMBL/GenBank/DDBJ databases">
        <authorList>
            <consortium name="Wellcome Sanger Institute Data Sharing"/>
        </authorList>
    </citation>
    <scope>NUCLEOTIDE SEQUENCE [LARGE SCALE GENOMIC DNA]</scope>
</reference>
<evidence type="ECO:0000313" key="7">
    <source>
        <dbReference type="Ensembl" id="ENSSFAP00005023142.1"/>
    </source>
</evidence>
<dbReference type="SMART" id="SM00184">
    <property type="entry name" value="RING"/>
    <property type="match status" value="1"/>
</dbReference>
<dbReference type="GO" id="GO:0008270">
    <property type="term" value="F:zinc ion binding"/>
    <property type="evidence" value="ECO:0007669"/>
    <property type="project" value="UniProtKB-KW"/>
</dbReference>
<name>A0A672GY24_SALFA</name>
<dbReference type="Pfam" id="PF13445">
    <property type="entry name" value="zf-RING_UBOX"/>
    <property type="match status" value="1"/>
</dbReference>
<keyword evidence="1" id="KW-0479">Metal-binding</keyword>
<keyword evidence="2 4" id="KW-0863">Zinc-finger</keyword>
<keyword evidence="3" id="KW-0862">Zinc</keyword>
<evidence type="ECO:0000256" key="3">
    <source>
        <dbReference type="ARBA" id="ARBA00022833"/>
    </source>
</evidence>
<dbReference type="AlphaFoldDB" id="A0A672GY24"/>
<feature type="compositionally biased region" description="Low complexity" evidence="5">
    <location>
        <begin position="109"/>
        <end position="125"/>
    </location>
</feature>
<dbReference type="InterPro" id="IPR017907">
    <property type="entry name" value="Znf_RING_CS"/>
</dbReference>
<feature type="region of interest" description="Disordered" evidence="5">
    <location>
        <begin position="87"/>
        <end position="125"/>
    </location>
</feature>
<dbReference type="Ensembl" id="ENSSFAT00005024098.1">
    <property type="protein sequence ID" value="ENSSFAP00005023142.1"/>
    <property type="gene ID" value="ENSSFAG00005011975.1"/>
</dbReference>
<dbReference type="InterPro" id="IPR013083">
    <property type="entry name" value="Znf_RING/FYVE/PHD"/>
</dbReference>